<dbReference type="GO" id="GO:0046872">
    <property type="term" value="F:metal ion binding"/>
    <property type="evidence" value="ECO:0007669"/>
    <property type="project" value="UniProtKB-KW"/>
</dbReference>
<evidence type="ECO:0000256" key="3">
    <source>
        <dbReference type="ARBA" id="ARBA00010871"/>
    </source>
</evidence>
<keyword evidence="7 17" id="KW-0547">Nucleotide-binding</keyword>
<dbReference type="InterPro" id="IPR016185">
    <property type="entry name" value="PreATP-grasp_dom_sf"/>
</dbReference>
<evidence type="ECO:0000256" key="1">
    <source>
        <dbReference type="ARBA" id="ARBA00001936"/>
    </source>
</evidence>
<dbReference type="GO" id="GO:0005737">
    <property type="term" value="C:cytoplasm"/>
    <property type="evidence" value="ECO:0007669"/>
    <property type="project" value="UniProtKB-SubCell"/>
</dbReference>
<dbReference type="PROSITE" id="PS00843">
    <property type="entry name" value="DALA_DALA_LIGASE_1"/>
    <property type="match status" value="1"/>
</dbReference>
<keyword evidence="10 14" id="KW-0133">Cell shape</keyword>
<organism evidence="19 20">
    <name type="scientific">candidate division TA06 bacterium</name>
    <dbReference type="NCBI Taxonomy" id="2250710"/>
    <lineage>
        <taxon>Bacteria</taxon>
        <taxon>Bacteria division TA06</taxon>
    </lineage>
</organism>
<keyword evidence="13 14" id="KW-0961">Cell wall biogenesis/degradation</keyword>
<dbReference type="GO" id="GO:0071555">
    <property type="term" value="P:cell wall organization"/>
    <property type="evidence" value="ECO:0007669"/>
    <property type="project" value="UniProtKB-KW"/>
</dbReference>
<dbReference type="PROSITE" id="PS00844">
    <property type="entry name" value="DALA_DALA_LIGASE_2"/>
    <property type="match status" value="1"/>
</dbReference>
<dbReference type="Gene3D" id="3.40.50.20">
    <property type="match status" value="1"/>
</dbReference>
<evidence type="ECO:0000256" key="13">
    <source>
        <dbReference type="ARBA" id="ARBA00023316"/>
    </source>
</evidence>
<comment type="pathway">
    <text evidence="14">Cell wall biogenesis; peptidoglycan biosynthesis.</text>
</comment>
<keyword evidence="11 14" id="KW-0573">Peptidoglycan synthesis</keyword>
<dbReference type="EC" id="6.3.2.4" evidence="14"/>
<evidence type="ECO:0000256" key="16">
    <source>
        <dbReference type="PIRSR" id="PIRSR039102-3"/>
    </source>
</evidence>
<dbReference type="InterPro" id="IPR013815">
    <property type="entry name" value="ATP_grasp_subdomain_1"/>
</dbReference>
<dbReference type="SUPFAM" id="SSF56059">
    <property type="entry name" value="Glutathione synthetase ATP-binding domain-like"/>
    <property type="match status" value="1"/>
</dbReference>
<dbReference type="Proteomes" id="UP000736328">
    <property type="component" value="Unassembled WGS sequence"/>
</dbReference>
<keyword evidence="8 17" id="KW-0067">ATP-binding</keyword>
<feature type="binding site" evidence="16">
    <location>
        <position position="265"/>
    </location>
    <ligand>
        <name>Mg(2+)</name>
        <dbReference type="ChEBI" id="CHEBI:18420"/>
        <label>2</label>
    </ligand>
</feature>
<evidence type="ECO:0000256" key="8">
    <source>
        <dbReference type="ARBA" id="ARBA00022840"/>
    </source>
</evidence>
<evidence type="ECO:0000256" key="11">
    <source>
        <dbReference type="ARBA" id="ARBA00022984"/>
    </source>
</evidence>
<name>A0A933IBB9_UNCT6</name>
<evidence type="ECO:0000256" key="2">
    <source>
        <dbReference type="ARBA" id="ARBA00004496"/>
    </source>
</evidence>
<evidence type="ECO:0000256" key="17">
    <source>
        <dbReference type="PROSITE-ProRule" id="PRU00409"/>
    </source>
</evidence>
<dbReference type="PIRSF" id="PIRSF039102">
    <property type="entry name" value="Ddl/VanB"/>
    <property type="match status" value="1"/>
</dbReference>
<dbReference type="PANTHER" id="PTHR23132">
    <property type="entry name" value="D-ALANINE--D-ALANINE LIGASE"/>
    <property type="match status" value="1"/>
</dbReference>
<dbReference type="PANTHER" id="PTHR23132:SF23">
    <property type="entry name" value="D-ALANINE--D-ALANINE LIGASE B"/>
    <property type="match status" value="1"/>
</dbReference>
<dbReference type="GO" id="GO:0008360">
    <property type="term" value="P:regulation of cell shape"/>
    <property type="evidence" value="ECO:0007669"/>
    <property type="project" value="UniProtKB-KW"/>
</dbReference>
<keyword evidence="4 14" id="KW-0963">Cytoplasm</keyword>
<dbReference type="InterPro" id="IPR011127">
    <property type="entry name" value="Dala_Dala_lig_N"/>
</dbReference>
<comment type="caution">
    <text evidence="19">The sequence shown here is derived from an EMBL/GenBank/DDBJ whole genome shotgun (WGS) entry which is preliminary data.</text>
</comment>
<feature type="binding site" evidence="16">
    <location>
        <position position="263"/>
    </location>
    <ligand>
        <name>Mg(2+)</name>
        <dbReference type="ChEBI" id="CHEBI:18420"/>
        <label>1</label>
    </ligand>
</feature>
<dbReference type="GO" id="GO:0009252">
    <property type="term" value="P:peptidoglycan biosynthetic process"/>
    <property type="evidence" value="ECO:0007669"/>
    <property type="project" value="UniProtKB-UniRule"/>
</dbReference>
<gene>
    <name evidence="14" type="primary">ddl</name>
    <name evidence="19" type="ORF">HY768_06315</name>
</gene>
<comment type="subcellular location">
    <subcellularLocation>
        <location evidence="2 14">Cytoplasm</location>
    </subcellularLocation>
</comment>
<dbReference type="FunFam" id="3.30.470.20:FF:000008">
    <property type="entry name" value="D-alanine--D-alanine ligase"/>
    <property type="match status" value="1"/>
</dbReference>
<evidence type="ECO:0000259" key="18">
    <source>
        <dbReference type="PROSITE" id="PS50975"/>
    </source>
</evidence>
<protein>
    <recommendedName>
        <fullName evidence="14">D-alanine--D-alanine ligase</fullName>
        <ecNumber evidence="14">6.3.2.4</ecNumber>
    </recommendedName>
    <alternativeName>
        <fullName evidence="14">D-Ala-D-Ala ligase</fullName>
    </alternativeName>
    <alternativeName>
        <fullName evidence="14">D-alanylalanine synthetase</fullName>
    </alternativeName>
</protein>
<feature type="active site" evidence="15">
    <location>
        <position position="7"/>
    </location>
</feature>
<feature type="active site" evidence="15">
    <location>
        <position position="139"/>
    </location>
</feature>
<dbReference type="NCBIfam" id="TIGR01205">
    <property type="entry name" value="D_ala_D_alaTIGR"/>
    <property type="match status" value="1"/>
</dbReference>
<evidence type="ECO:0000256" key="14">
    <source>
        <dbReference type="HAMAP-Rule" id="MF_00047"/>
    </source>
</evidence>
<evidence type="ECO:0000256" key="9">
    <source>
        <dbReference type="ARBA" id="ARBA00022842"/>
    </source>
</evidence>
<comment type="function">
    <text evidence="14">Cell wall formation.</text>
</comment>
<dbReference type="InterPro" id="IPR011761">
    <property type="entry name" value="ATP-grasp"/>
</dbReference>
<evidence type="ECO:0000256" key="15">
    <source>
        <dbReference type="PIRSR" id="PIRSR039102-1"/>
    </source>
</evidence>
<dbReference type="GO" id="GO:0008716">
    <property type="term" value="F:D-alanine-D-alanine ligase activity"/>
    <property type="evidence" value="ECO:0007669"/>
    <property type="project" value="UniProtKB-UniRule"/>
</dbReference>
<dbReference type="InterPro" id="IPR011095">
    <property type="entry name" value="Dala_Dala_lig_C"/>
</dbReference>
<evidence type="ECO:0000256" key="6">
    <source>
        <dbReference type="ARBA" id="ARBA00022723"/>
    </source>
</evidence>
<dbReference type="InterPro" id="IPR000291">
    <property type="entry name" value="D-Ala_lig_Van_CS"/>
</dbReference>
<dbReference type="InterPro" id="IPR005905">
    <property type="entry name" value="D_ala_D_ala"/>
</dbReference>
<comment type="cofactor">
    <cofactor evidence="1">
        <name>Mn(2+)</name>
        <dbReference type="ChEBI" id="CHEBI:29035"/>
    </cofactor>
</comment>
<evidence type="ECO:0000256" key="12">
    <source>
        <dbReference type="ARBA" id="ARBA00023211"/>
    </source>
</evidence>
<evidence type="ECO:0000256" key="7">
    <source>
        <dbReference type="ARBA" id="ARBA00022741"/>
    </source>
</evidence>
<evidence type="ECO:0000256" key="5">
    <source>
        <dbReference type="ARBA" id="ARBA00022598"/>
    </source>
</evidence>
<dbReference type="SUPFAM" id="SSF52440">
    <property type="entry name" value="PreATP-grasp domain"/>
    <property type="match status" value="1"/>
</dbReference>
<feature type="active site" evidence="15">
    <location>
        <position position="274"/>
    </location>
</feature>
<dbReference type="NCBIfam" id="NF002378">
    <property type="entry name" value="PRK01372.1"/>
    <property type="match status" value="1"/>
</dbReference>
<feature type="domain" description="ATP-grasp" evidence="18">
    <location>
        <begin position="93"/>
        <end position="296"/>
    </location>
</feature>
<evidence type="ECO:0000256" key="10">
    <source>
        <dbReference type="ARBA" id="ARBA00022960"/>
    </source>
</evidence>
<evidence type="ECO:0000256" key="4">
    <source>
        <dbReference type="ARBA" id="ARBA00022490"/>
    </source>
</evidence>
<proteinExistence type="inferred from homology"/>
<evidence type="ECO:0000313" key="19">
    <source>
        <dbReference type="EMBL" id="MBI4726823.1"/>
    </source>
</evidence>
<dbReference type="GO" id="GO:0005524">
    <property type="term" value="F:ATP binding"/>
    <property type="evidence" value="ECO:0007669"/>
    <property type="project" value="UniProtKB-UniRule"/>
</dbReference>
<keyword evidence="6 16" id="KW-0479">Metal-binding</keyword>
<reference evidence="19" key="1">
    <citation type="submission" date="2020-07" db="EMBL/GenBank/DDBJ databases">
        <title>Huge and variable diversity of episymbiotic CPR bacteria and DPANN archaea in groundwater ecosystems.</title>
        <authorList>
            <person name="He C.Y."/>
            <person name="Keren R."/>
            <person name="Whittaker M."/>
            <person name="Farag I.F."/>
            <person name="Doudna J."/>
            <person name="Cate J.H.D."/>
            <person name="Banfield J.F."/>
        </authorList>
    </citation>
    <scope>NUCLEOTIDE SEQUENCE</scope>
    <source>
        <strain evidence="19">NC_groundwater_1520_Pr4_B-0.1um_53_5</strain>
    </source>
</reference>
<evidence type="ECO:0000313" key="20">
    <source>
        <dbReference type="Proteomes" id="UP000736328"/>
    </source>
</evidence>
<feature type="binding site" evidence="16">
    <location>
        <position position="263"/>
    </location>
    <ligand>
        <name>Mg(2+)</name>
        <dbReference type="ChEBI" id="CHEBI:18420"/>
        <label>2</label>
    </ligand>
</feature>
<sequence>MGGRSGEREVSLRSGQNVLKALKRQELQAVAVNVGLDLGTELRHKKIDAAFVILHGKYGEDGTVQGLLEMMDIPYTGSGVLSSALAMNKIFSKKIFTGQKIPTPEYCWAGPHQDPKTAAHEAVDGLGLPLVIKPVDEGSSLGVSIAKNQEQAVKSFIQVHKKYGQAMAERFIQGMNVTVGILGCGVKARALPVLELMPKNEFYDYQAKYTGGMTEFHVPARLPGSIYAKVQQVTLQAHQALGCHGWSRVDAIVDRSGTVYVLEVNTTPGMTDLSDLPAEAKAEGMEYDQVVLEILDSARKRL</sequence>
<comment type="similarity">
    <text evidence="3 14">Belongs to the D-alanine--D-alanine ligase family.</text>
</comment>
<comment type="cofactor">
    <cofactor evidence="16">
        <name>Mg(2+)</name>
        <dbReference type="ChEBI" id="CHEBI:18420"/>
    </cofactor>
    <cofactor evidence="16">
        <name>Mn(2+)</name>
        <dbReference type="ChEBI" id="CHEBI:29035"/>
    </cofactor>
    <text evidence="16">Binds 2 magnesium or manganese ions per subunit.</text>
</comment>
<keyword evidence="5 14" id="KW-0436">Ligase</keyword>
<dbReference type="Pfam" id="PF01820">
    <property type="entry name" value="Dala_Dala_lig_N"/>
    <property type="match status" value="1"/>
</dbReference>
<dbReference type="PROSITE" id="PS50975">
    <property type="entry name" value="ATP_GRASP"/>
    <property type="match status" value="1"/>
</dbReference>
<keyword evidence="9 16" id="KW-0460">Magnesium</keyword>
<feature type="binding site" evidence="16">
    <location>
        <position position="250"/>
    </location>
    <ligand>
        <name>Mg(2+)</name>
        <dbReference type="ChEBI" id="CHEBI:18420"/>
        <label>1</label>
    </ligand>
</feature>
<keyword evidence="12 16" id="KW-0464">Manganese</keyword>
<dbReference type="EMBL" id="JACQXR010000084">
    <property type="protein sequence ID" value="MBI4726823.1"/>
    <property type="molecule type" value="Genomic_DNA"/>
</dbReference>
<dbReference type="HAMAP" id="MF_00047">
    <property type="entry name" value="Dala_Dala_lig"/>
    <property type="match status" value="1"/>
</dbReference>
<accession>A0A933IBB9</accession>
<dbReference type="AlphaFoldDB" id="A0A933IBB9"/>
<dbReference type="Gene3D" id="3.30.470.20">
    <property type="entry name" value="ATP-grasp fold, B domain"/>
    <property type="match status" value="1"/>
</dbReference>
<dbReference type="Pfam" id="PF07478">
    <property type="entry name" value="Dala_Dala_lig_C"/>
    <property type="match status" value="1"/>
</dbReference>
<comment type="catalytic activity">
    <reaction evidence="14">
        <text>2 D-alanine + ATP = D-alanyl-D-alanine + ADP + phosphate + H(+)</text>
        <dbReference type="Rhea" id="RHEA:11224"/>
        <dbReference type="ChEBI" id="CHEBI:15378"/>
        <dbReference type="ChEBI" id="CHEBI:30616"/>
        <dbReference type="ChEBI" id="CHEBI:43474"/>
        <dbReference type="ChEBI" id="CHEBI:57416"/>
        <dbReference type="ChEBI" id="CHEBI:57822"/>
        <dbReference type="ChEBI" id="CHEBI:456216"/>
        <dbReference type="EC" id="6.3.2.4"/>
    </reaction>
</comment>
<dbReference type="Gene3D" id="3.30.1490.20">
    <property type="entry name" value="ATP-grasp fold, A domain"/>
    <property type="match status" value="1"/>
</dbReference>